<keyword evidence="5 9" id="KW-0418">Kinase</keyword>
<feature type="transmembrane region" description="Helical" evidence="7">
    <location>
        <begin position="12"/>
        <end position="36"/>
    </location>
</feature>
<dbReference type="InterPro" id="IPR050351">
    <property type="entry name" value="BphY/WalK/GraS-like"/>
</dbReference>
<organism evidence="9 10">
    <name type="scientific">Clostridium perfringens D str. JGS1721</name>
    <dbReference type="NCBI Taxonomy" id="488537"/>
    <lineage>
        <taxon>Bacteria</taxon>
        <taxon>Bacillati</taxon>
        <taxon>Bacillota</taxon>
        <taxon>Clostridia</taxon>
        <taxon>Eubacteriales</taxon>
        <taxon>Clostridiaceae</taxon>
        <taxon>Clostridium</taxon>
    </lineage>
</organism>
<keyword evidence="6" id="KW-0902">Two-component regulatory system</keyword>
<dbReference type="InterPro" id="IPR003661">
    <property type="entry name" value="HisK_dim/P_dom"/>
</dbReference>
<reference evidence="9 10" key="1">
    <citation type="submission" date="2008-03" db="EMBL/GenBank/DDBJ databases">
        <authorList>
            <person name="Paulsen I."/>
            <person name="Sebastian Y."/>
        </authorList>
    </citation>
    <scope>NUCLEOTIDE SEQUENCE [LARGE SCALE GENOMIC DNA]</scope>
    <source>
        <strain evidence="10">D str. JGS1721</strain>
    </source>
</reference>
<dbReference type="CDD" id="cd00082">
    <property type="entry name" value="HisKA"/>
    <property type="match status" value="1"/>
</dbReference>
<feature type="transmembrane region" description="Helical" evidence="7">
    <location>
        <begin position="185"/>
        <end position="205"/>
    </location>
</feature>
<evidence type="ECO:0000256" key="3">
    <source>
        <dbReference type="ARBA" id="ARBA00022553"/>
    </source>
</evidence>
<dbReference type="FunFam" id="1.10.287.130:FF:000001">
    <property type="entry name" value="Two-component sensor histidine kinase"/>
    <property type="match status" value="1"/>
</dbReference>
<dbReference type="Gene3D" id="1.10.287.130">
    <property type="match status" value="1"/>
</dbReference>
<dbReference type="RefSeq" id="WP_003476086.1">
    <property type="nucleotide sequence ID" value="NZ_ABOO01000048.1"/>
</dbReference>
<dbReference type="Proteomes" id="UP000003188">
    <property type="component" value="Unassembled WGS sequence"/>
</dbReference>
<dbReference type="InterPro" id="IPR036097">
    <property type="entry name" value="HisK_dim/P_sf"/>
</dbReference>
<keyword evidence="3" id="KW-0597">Phosphoprotein</keyword>
<dbReference type="PANTHER" id="PTHR45453">
    <property type="entry name" value="PHOSPHATE REGULON SENSOR PROTEIN PHOR"/>
    <property type="match status" value="1"/>
</dbReference>
<evidence type="ECO:0000256" key="7">
    <source>
        <dbReference type="SAM" id="Phobius"/>
    </source>
</evidence>
<keyword evidence="7" id="KW-1133">Transmembrane helix</keyword>
<dbReference type="Pfam" id="PF00512">
    <property type="entry name" value="HisKA"/>
    <property type="match status" value="1"/>
</dbReference>
<dbReference type="SUPFAM" id="SSF47384">
    <property type="entry name" value="Homodimeric domain of signal transducing histidine kinase"/>
    <property type="match status" value="1"/>
</dbReference>
<name>B1V6M3_CLOPF</name>
<dbReference type="EC" id="2.7.13.3" evidence="2"/>
<evidence type="ECO:0000256" key="4">
    <source>
        <dbReference type="ARBA" id="ARBA00022679"/>
    </source>
</evidence>
<evidence type="ECO:0000256" key="5">
    <source>
        <dbReference type="ARBA" id="ARBA00022777"/>
    </source>
</evidence>
<keyword evidence="7" id="KW-0812">Transmembrane</keyword>
<dbReference type="PANTHER" id="PTHR45453:SF1">
    <property type="entry name" value="PHOSPHATE REGULON SENSOR PROTEIN PHOR"/>
    <property type="match status" value="1"/>
</dbReference>
<accession>B1V6M3</accession>
<keyword evidence="7" id="KW-0472">Membrane</keyword>
<dbReference type="GO" id="GO:0016036">
    <property type="term" value="P:cellular response to phosphate starvation"/>
    <property type="evidence" value="ECO:0007669"/>
    <property type="project" value="TreeGrafter"/>
</dbReference>
<keyword evidence="4" id="KW-0808">Transferase</keyword>
<comment type="caution">
    <text evidence="9">The sequence shown here is derived from an EMBL/GenBank/DDBJ whole genome shotgun (WGS) entry which is preliminary data.</text>
</comment>
<dbReference type="EMBL" id="ABOO01000048">
    <property type="protein sequence ID" value="EDT70528.1"/>
    <property type="molecule type" value="Genomic_DNA"/>
</dbReference>
<dbReference type="GO" id="GO:0004721">
    <property type="term" value="F:phosphoprotein phosphatase activity"/>
    <property type="evidence" value="ECO:0007669"/>
    <property type="project" value="TreeGrafter"/>
</dbReference>
<comment type="catalytic activity">
    <reaction evidence="1">
        <text>ATP + protein L-histidine = ADP + protein N-phospho-L-histidine.</text>
        <dbReference type="EC" id="2.7.13.3"/>
    </reaction>
</comment>
<evidence type="ECO:0000313" key="9">
    <source>
        <dbReference type="EMBL" id="EDT70528.1"/>
    </source>
</evidence>
<sequence>MKVYKDKKLKVSLFLLPTCVILVTLCVILSIFNIVIHKYISAVTSKEMDNELKEFDIAYSSYNKKYEYLDENGNEEFIIPINYIIIDDEYNLVFPNEPWESIREKNRTKAISNFLKDNSIVYKEGIINKVKIEGNTYYIKSKIYKGKYDGVFVSKDSEEKDFNYIVLLYANITPIQKFLDLLNKILILLMGLSGFMSILIIFHMAKKIDTSFHKLKSYIIKVGERGNLSELDNLVYTEFNDVAKTVQEMSKMISQVEESQKQFFQNASHELRTPLMSIQGYAEGIKSDVIKNKKRAAEIIIKESEKMSSLVNEILFLSKLEVYEGNVNKELIDIKELIYDCSWNIKSIADNRKYRI</sequence>
<evidence type="ECO:0000259" key="8">
    <source>
        <dbReference type="SMART" id="SM00388"/>
    </source>
</evidence>
<dbReference type="GO" id="GO:0000155">
    <property type="term" value="F:phosphorelay sensor kinase activity"/>
    <property type="evidence" value="ECO:0007669"/>
    <property type="project" value="InterPro"/>
</dbReference>
<evidence type="ECO:0000313" key="10">
    <source>
        <dbReference type="Proteomes" id="UP000003188"/>
    </source>
</evidence>
<evidence type="ECO:0000256" key="6">
    <source>
        <dbReference type="ARBA" id="ARBA00023012"/>
    </source>
</evidence>
<protein>
    <recommendedName>
        <fullName evidence="2">histidine kinase</fullName>
        <ecNumber evidence="2">2.7.13.3</ecNumber>
    </recommendedName>
</protein>
<feature type="domain" description="Signal transduction histidine kinase dimerisation/phosphoacceptor" evidence="8">
    <location>
        <begin position="259"/>
        <end position="323"/>
    </location>
</feature>
<evidence type="ECO:0000256" key="1">
    <source>
        <dbReference type="ARBA" id="ARBA00000085"/>
    </source>
</evidence>
<dbReference type="AlphaFoldDB" id="B1V6M3"/>
<proteinExistence type="predicted"/>
<dbReference type="SMART" id="SM00388">
    <property type="entry name" value="HisKA"/>
    <property type="match status" value="1"/>
</dbReference>
<dbReference type="GO" id="GO:0005886">
    <property type="term" value="C:plasma membrane"/>
    <property type="evidence" value="ECO:0007669"/>
    <property type="project" value="TreeGrafter"/>
</dbReference>
<evidence type="ECO:0000256" key="2">
    <source>
        <dbReference type="ARBA" id="ARBA00012438"/>
    </source>
</evidence>
<gene>
    <name evidence="9" type="ORF">CJD_A0534</name>
</gene>